<dbReference type="EMBL" id="MU005780">
    <property type="protein sequence ID" value="KAF2704914.1"/>
    <property type="molecule type" value="Genomic_DNA"/>
</dbReference>
<organism evidence="1 2">
    <name type="scientific">Pleomassaria siparia CBS 279.74</name>
    <dbReference type="NCBI Taxonomy" id="1314801"/>
    <lineage>
        <taxon>Eukaryota</taxon>
        <taxon>Fungi</taxon>
        <taxon>Dikarya</taxon>
        <taxon>Ascomycota</taxon>
        <taxon>Pezizomycotina</taxon>
        <taxon>Dothideomycetes</taxon>
        <taxon>Pleosporomycetidae</taxon>
        <taxon>Pleosporales</taxon>
        <taxon>Pleomassariaceae</taxon>
        <taxon>Pleomassaria</taxon>
    </lineage>
</organism>
<dbReference type="Proteomes" id="UP000799428">
    <property type="component" value="Unassembled WGS sequence"/>
</dbReference>
<evidence type="ECO:0000313" key="1">
    <source>
        <dbReference type="EMBL" id="KAF2704914.1"/>
    </source>
</evidence>
<sequence length="159" mass="18080">MDRGIDKRMSFGRNEAEWEATRRRALRRRGQRLAPSASVEELTLLERRRALYSNPQLQIAFGSIIPSRQRRFQGQDQDIRILSAQEAPLGQAPDAQFPNFSMDQLFGANSVCPFGKTLDRSRITHRLHVQVTLVSVTVAPRIRATARRAEHTPFLASRG</sequence>
<accession>A0A6G1JWC8</accession>
<gene>
    <name evidence="1" type="ORF">K504DRAFT_506385</name>
</gene>
<keyword evidence="2" id="KW-1185">Reference proteome</keyword>
<proteinExistence type="predicted"/>
<protein>
    <submittedName>
        <fullName evidence="1">Uncharacterized protein</fullName>
    </submittedName>
</protein>
<dbReference type="AlphaFoldDB" id="A0A6G1JWC8"/>
<reference evidence="1" key="1">
    <citation type="journal article" date="2020" name="Stud. Mycol.">
        <title>101 Dothideomycetes genomes: a test case for predicting lifestyles and emergence of pathogens.</title>
        <authorList>
            <person name="Haridas S."/>
            <person name="Albert R."/>
            <person name="Binder M."/>
            <person name="Bloem J."/>
            <person name="Labutti K."/>
            <person name="Salamov A."/>
            <person name="Andreopoulos B."/>
            <person name="Baker S."/>
            <person name="Barry K."/>
            <person name="Bills G."/>
            <person name="Bluhm B."/>
            <person name="Cannon C."/>
            <person name="Castanera R."/>
            <person name="Culley D."/>
            <person name="Daum C."/>
            <person name="Ezra D."/>
            <person name="Gonzalez J."/>
            <person name="Henrissat B."/>
            <person name="Kuo A."/>
            <person name="Liang C."/>
            <person name="Lipzen A."/>
            <person name="Lutzoni F."/>
            <person name="Magnuson J."/>
            <person name="Mondo S."/>
            <person name="Nolan M."/>
            <person name="Ohm R."/>
            <person name="Pangilinan J."/>
            <person name="Park H.-J."/>
            <person name="Ramirez L."/>
            <person name="Alfaro M."/>
            <person name="Sun H."/>
            <person name="Tritt A."/>
            <person name="Yoshinaga Y."/>
            <person name="Zwiers L.-H."/>
            <person name="Turgeon B."/>
            <person name="Goodwin S."/>
            <person name="Spatafora J."/>
            <person name="Crous P."/>
            <person name="Grigoriev I."/>
        </authorList>
    </citation>
    <scope>NUCLEOTIDE SEQUENCE</scope>
    <source>
        <strain evidence="1">CBS 279.74</strain>
    </source>
</reference>
<name>A0A6G1JWC8_9PLEO</name>
<evidence type="ECO:0000313" key="2">
    <source>
        <dbReference type="Proteomes" id="UP000799428"/>
    </source>
</evidence>